<dbReference type="EMBL" id="PFPO01000055">
    <property type="protein sequence ID" value="PIZ98947.1"/>
    <property type="molecule type" value="Genomic_DNA"/>
</dbReference>
<organism evidence="1 2">
    <name type="scientific">Candidatus Komeilibacteria bacterium CG_4_10_14_0_2_um_filter_37_10</name>
    <dbReference type="NCBI Taxonomy" id="1974470"/>
    <lineage>
        <taxon>Bacteria</taxon>
        <taxon>Candidatus Komeiliibacteriota</taxon>
    </lineage>
</organism>
<gene>
    <name evidence="1" type="ORF">COX77_02955</name>
</gene>
<dbReference type="AlphaFoldDB" id="A0A2M7VEJ9"/>
<accession>A0A2M7VEJ9</accession>
<evidence type="ECO:0000313" key="1">
    <source>
        <dbReference type="EMBL" id="PIZ98947.1"/>
    </source>
</evidence>
<reference evidence="2" key="1">
    <citation type="submission" date="2017-09" db="EMBL/GenBank/DDBJ databases">
        <title>Depth-based differentiation of microbial function through sediment-hosted aquifers and enrichment of novel symbionts in the deep terrestrial subsurface.</title>
        <authorList>
            <person name="Probst A.J."/>
            <person name="Ladd B."/>
            <person name="Jarett J.K."/>
            <person name="Geller-Mcgrath D.E."/>
            <person name="Sieber C.M.K."/>
            <person name="Emerson J.B."/>
            <person name="Anantharaman K."/>
            <person name="Thomas B.C."/>
            <person name="Malmstrom R."/>
            <person name="Stieglmeier M."/>
            <person name="Klingl A."/>
            <person name="Woyke T."/>
            <person name="Ryan C.M."/>
            <person name="Banfield J.F."/>
        </authorList>
    </citation>
    <scope>NUCLEOTIDE SEQUENCE [LARGE SCALE GENOMIC DNA]</scope>
</reference>
<dbReference type="PANTHER" id="PTHR43861">
    <property type="entry name" value="TRANS-ACONITATE 2-METHYLTRANSFERASE-RELATED"/>
    <property type="match status" value="1"/>
</dbReference>
<dbReference type="Proteomes" id="UP000230405">
    <property type="component" value="Unassembled WGS sequence"/>
</dbReference>
<dbReference type="Gene3D" id="3.40.50.150">
    <property type="entry name" value="Vaccinia Virus protein VP39"/>
    <property type="match status" value="1"/>
</dbReference>
<protein>
    <recommendedName>
        <fullName evidence="3">Methyltransferase domain-containing protein</fullName>
    </recommendedName>
</protein>
<dbReference type="SUPFAM" id="SSF53335">
    <property type="entry name" value="S-adenosyl-L-methionine-dependent methyltransferases"/>
    <property type="match status" value="1"/>
</dbReference>
<comment type="caution">
    <text evidence="1">The sequence shown here is derived from an EMBL/GenBank/DDBJ whole genome shotgun (WGS) entry which is preliminary data.</text>
</comment>
<proteinExistence type="predicted"/>
<evidence type="ECO:0008006" key="3">
    <source>
        <dbReference type="Google" id="ProtNLM"/>
    </source>
</evidence>
<dbReference type="CDD" id="cd02440">
    <property type="entry name" value="AdoMet_MTases"/>
    <property type="match status" value="1"/>
</dbReference>
<name>A0A2M7VEJ9_9BACT</name>
<dbReference type="Pfam" id="PF13489">
    <property type="entry name" value="Methyltransf_23"/>
    <property type="match status" value="1"/>
</dbReference>
<sequence>MANFKPLKKYLLILIDQFSELEKFTSPFLDVGCGIGDISLHYAQKGFSGLAIDLDEQTVKIAKKNLENYPQITVEQKNVFDLMGKFKTIFVCDVLEHIENDHLFIKHLYELLDDHGQIIISVPILSSEWRWDDDFYGHVRRYEIPDLIYLLGQNNLRVRQIWDFTFPFFWLIRRIYTKIIPKKIIFKDPLNNTKNSARQSAWDHGILTALFEKILWWDLLFKIQIKFKNHLVGCECVLIATKE</sequence>
<dbReference type="InterPro" id="IPR029063">
    <property type="entry name" value="SAM-dependent_MTases_sf"/>
</dbReference>
<evidence type="ECO:0000313" key="2">
    <source>
        <dbReference type="Proteomes" id="UP000230405"/>
    </source>
</evidence>
<dbReference type="PANTHER" id="PTHR43861:SF6">
    <property type="entry name" value="METHYLTRANSFERASE TYPE 11"/>
    <property type="match status" value="1"/>
</dbReference>